<sequence length="93" mass="10210">MEADYEFGRRIIIIHGGDGLCSASTQALMTMSARSKSRLHYPCHNGRIGQQMAKGVDQLAMPSSTKSRPTDDTLFSRVVTNAVQLFVLNVPKV</sequence>
<reference evidence="1 2" key="2">
    <citation type="submission" date="2018-11" db="EMBL/GenBank/DDBJ databases">
        <authorList>
            <consortium name="Pathogen Informatics"/>
        </authorList>
    </citation>
    <scope>NUCLEOTIDE SEQUENCE [LARGE SCALE GENOMIC DNA]</scope>
</reference>
<accession>A0A0R3WLA5</accession>
<organism evidence="3">
    <name type="scientific">Hydatigena taeniaeformis</name>
    <name type="common">Feline tapeworm</name>
    <name type="synonym">Taenia taeniaeformis</name>
    <dbReference type="NCBI Taxonomy" id="6205"/>
    <lineage>
        <taxon>Eukaryota</taxon>
        <taxon>Metazoa</taxon>
        <taxon>Spiralia</taxon>
        <taxon>Lophotrochozoa</taxon>
        <taxon>Platyhelminthes</taxon>
        <taxon>Cestoda</taxon>
        <taxon>Eucestoda</taxon>
        <taxon>Cyclophyllidea</taxon>
        <taxon>Taeniidae</taxon>
        <taxon>Hydatigera</taxon>
    </lineage>
</organism>
<keyword evidence="2" id="KW-1185">Reference proteome</keyword>
<evidence type="ECO:0000313" key="1">
    <source>
        <dbReference type="EMBL" id="VDM18157.1"/>
    </source>
</evidence>
<evidence type="ECO:0000313" key="2">
    <source>
        <dbReference type="Proteomes" id="UP000274429"/>
    </source>
</evidence>
<name>A0A0R3WLA5_HYDTA</name>
<proteinExistence type="predicted"/>
<reference evidence="3" key="1">
    <citation type="submission" date="2017-02" db="UniProtKB">
        <authorList>
            <consortium name="WormBaseParasite"/>
        </authorList>
    </citation>
    <scope>IDENTIFICATION</scope>
</reference>
<dbReference type="EMBL" id="UYWX01000359">
    <property type="protein sequence ID" value="VDM18157.1"/>
    <property type="molecule type" value="Genomic_DNA"/>
</dbReference>
<dbReference type="AlphaFoldDB" id="A0A0R3WLA5"/>
<dbReference type="WBParaSite" id="TTAC_0000154301-mRNA-1">
    <property type="protein sequence ID" value="TTAC_0000154301-mRNA-1"/>
    <property type="gene ID" value="TTAC_0000154301"/>
</dbReference>
<evidence type="ECO:0000313" key="3">
    <source>
        <dbReference type="WBParaSite" id="TTAC_0000154301-mRNA-1"/>
    </source>
</evidence>
<dbReference type="Proteomes" id="UP000274429">
    <property type="component" value="Unassembled WGS sequence"/>
</dbReference>
<protein>
    <submittedName>
        <fullName evidence="3">Isopentenyl phosphate kinase</fullName>
    </submittedName>
</protein>
<gene>
    <name evidence="1" type="ORF">TTAC_LOCUS1530</name>
</gene>